<dbReference type="RefSeq" id="WP_015195589.1">
    <property type="nucleotide sequence ID" value="NC_019748.1"/>
</dbReference>
<gene>
    <name evidence="1" type="ordered locus">Sta7437_4471</name>
</gene>
<evidence type="ECO:0000313" key="2">
    <source>
        <dbReference type="Proteomes" id="UP000010473"/>
    </source>
</evidence>
<dbReference type="HOGENOM" id="CLU_1018350_0_0_3"/>
<dbReference type="eggNOG" id="ENOG5033NT4">
    <property type="taxonomic scope" value="Bacteria"/>
</dbReference>
<sequence>MGHGDSWQAINPNLDIDEICCKIGQAAKIDDSVFFQEVDDTETIKEKVAVGLSYAETPLRYFMLCATKFIPEADEETTYYVYSAFPWCAEGIVSSLEVCEVGDWCNPIEGRIKASTLGGASINFFDPHYYKNKQKYQVGKHYNFSLAGLVYRLRKAEEKVIELDLNSELKKILDPNLSLEPGDFTSMQISTRGSCFFYPHEKYFDDVSFRAPIEAIECFNFDGIKFYQLKVFLIKEDEEHTLPVYLYASEYVLKDYEPQVGDDIEGEIWLQGNLIDFD</sequence>
<proteinExistence type="predicted"/>
<dbReference type="KEGG" id="scs:Sta7437_4471"/>
<name>K9XZB0_STAC7</name>
<dbReference type="Proteomes" id="UP000010473">
    <property type="component" value="Chromosome"/>
</dbReference>
<dbReference type="AlphaFoldDB" id="K9XZB0"/>
<reference evidence="2" key="1">
    <citation type="journal article" date="2013" name="Proc. Natl. Acad. Sci. U.S.A.">
        <title>Improving the coverage of the cyanobacterial phylum using diversity-driven genome sequencing.</title>
        <authorList>
            <person name="Shih P.M."/>
            <person name="Wu D."/>
            <person name="Latifi A."/>
            <person name="Axen S.D."/>
            <person name="Fewer D.P."/>
            <person name="Talla E."/>
            <person name="Calteau A."/>
            <person name="Cai F."/>
            <person name="Tandeau de Marsac N."/>
            <person name="Rippka R."/>
            <person name="Herdman M."/>
            <person name="Sivonen K."/>
            <person name="Coursin T."/>
            <person name="Laurent T."/>
            <person name="Goodwin L."/>
            <person name="Nolan M."/>
            <person name="Davenport K.W."/>
            <person name="Han C.S."/>
            <person name="Rubin E.M."/>
            <person name="Eisen J.A."/>
            <person name="Woyke T."/>
            <person name="Gugger M."/>
            <person name="Kerfeld C.A."/>
        </authorList>
    </citation>
    <scope>NUCLEOTIDE SEQUENCE [LARGE SCALE GENOMIC DNA]</scope>
    <source>
        <strain evidence="2">ATCC 29371 / PCC 7437</strain>
    </source>
</reference>
<evidence type="ECO:0000313" key="1">
    <source>
        <dbReference type="EMBL" id="AFZ37935.1"/>
    </source>
</evidence>
<dbReference type="EMBL" id="CP003653">
    <property type="protein sequence ID" value="AFZ37935.1"/>
    <property type="molecule type" value="Genomic_DNA"/>
</dbReference>
<accession>K9XZB0</accession>
<organism evidence="1 2">
    <name type="scientific">Stanieria cyanosphaera (strain ATCC 29371 / PCC 7437)</name>
    <dbReference type="NCBI Taxonomy" id="111780"/>
    <lineage>
        <taxon>Bacteria</taxon>
        <taxon>Bacillati</taxon>
        <taxon>Cyanobacteriota</taxon>
        <taxon>Cyanophyceae</taxon>
        <taxon>Pleurocapsales</taxon>
        <taxon>Dermocarpellaceae</taxon>
        <taxon>Stanieria</taxon>
    </lineage>
</organism>
<keyword evidence="2" id="KW-1185">Reference proteome</keyword>
<dbReference type="STRING" id="111780.Sta7437_4471"/>
<protein>
    <submittedName>
        <fullName evidence="1">Uncharacterized protein</fullName>
    </submittedName>
</protein>
<dbReference type="OrthoDB" id="6704130at2"/>